<keyword evidence="1 5" id="KW-0597">Phosphoprotein</keyword>
<name>A0ABT5ZDY3_9ACTN</name>
<comment type="caution">
    <text evidence="8">The sequence shown here is derived from an EMBL/GenBank/DDBJ whole genome shotgun (WGS) entry which is preliminary data.</text>
</comment>
<evidence type="ECO:0000256" key="1">
    <source>
        <dbReference type="ARBA" id="ARBA00022553"/>
    </source>
</evidence>
<dbReference type="CDD" id="cd06170">
    <property type="entry name" value="LuxR_C_like"/>
    <property type="match status" value="1"/>
</dbReference>
<evidence type="ECO:0000259" key="7">
    <source>
        <dbReference type="PROSITE" id="PS50110"/>
    </source>
</evidence>
<evidence type="ECO:0000256" key="4">
    <source>
        <dbReference type="ARBA" id="ARBA00023163"/>
    </source>
</evidence>
<evidence type="ECO:0000259" key="6">
    <source>
        <dbReference type="PROSITE" id="PS50043"/>
    </source>
</evidence>
<dbReference type="InterPro" id="IPR039420">
    <property type="entry name" value="WalR-like"/>
</dbReference>
<dbReference type="InterPro" id="IPR011006">
    <property type="entry name" value="CheY-like_superfamily"/>
</dbReference>
<dbReference type="PROSITE" id="PS00622">
    <property type="entry name" value="HTH_LUXR_1"/>
    <property type="match status" value="1"/>
</dbReference>
<dbReference type="Pfam" id="PF00072">
    <property type="entry name" value="Response_reg"/>
    <property type="match status" value="1"/>
</dbReference>
<keyword evidence="3" id="KW-0238">DNA-binding</keyword>
<evidence type="ECO:0000256" key="3">
    <source>
        <dbReference type="ARBA" id="ARBA00023125"/>
    </source>
</evidence>
<keyword evidence="4" id="KW-0804">Transcription</keyword>
<dbReference type="PROSITE" id="PS50043">
    <property type="entry name" value="HTH_LUXR_2"/>
    <property type="match status" value="1"/>
</dbReference>
<dbReference type="CDD" id="cd17535">
    <property type="entry name" value="REC_NarL-like"/>
    <property type="match status" value="1"/>
</dbReference>
<feature type="domain" description="Response regulatory" evidence="7">
    <location>
        <begin position="7"/>
        <end position="121"/>
    </location>
</feature>
<accession>A0ABT5ZDY3</accession>
<dbReference type="Gene3D" id="3.40.50.2300">
    <property type="match status" value="1"/>
</dbReference>
<dbReference type="PRINTS" id="PR00038">
    <property type="entry name" value="HTHLUXR"/>
</dbReference>
<dbReference type="Pfam" id="PF00196">
    <property type="entry name" value="GerE"/>
    <property type="match status" value="1"/>
</dbReference>
<dbReference type="SMART" id="SM00448">
    <property type="entry name" value="REC"/>
    <property type="match status" value="1"/>
</dbReference>
<organism evidence="8 9">
    <name type="scientific">Streptomyces silvisoli</name>
    <dbReference type="NCBI Taxonomy" id="3034235"/>
    <lineage>
        <taxon>Bacteria</taxon>
        <taxon>Bacillati</taxon>
        <taxon>Actinomycetota</taxon>
        <taxon>Actinomycetes</taxon>
        <taxon>Kitasatosporales</taxon>
        <taxon>Streptomycetaceae</taxon>
        <taxon>Streptomyces</taxon>
    </lineage>
</organism>
<evidence type="ECO:0000313" key="8">
    <source>
        <dbReference type="EMBL" id="MDF3288050.1"/>
    </source>
</evidence>
<dbReference type="InterPro" id="IPR016032">
    <property type="entry name" value="Sig_transdc_resp-reg_C-effctor"/>
</dbReference>
<feature type="domain" description="HTH luxR-type" evidence="6">
    <location>
        <begin position="143"/>
        <end position="208"/>
    </location>
</feature>
<dbReference type="PANTHER" id="PTHR43214:SF24">
    <property type="entry name" value="TRANSCRIPTIONAL REGULATORY PROTEIN NARL-RELATED"/>
    <property type="match status" value="1"/>
</dbReference>
<gene>
    <name evidence="8" type="ORF">P3G67_02135</name>
</gene>
<evidence type="ECO:0000256" key="2">
    <source>
        <dbReference type="ARBA" id="ARBA00023015"/>
    </source>
</evidence>
<dbReference type="InterPro" id="IPR000792">
    <property type="entry name" value="Tscrpt_reg_LuxR_C"/>
</dbReference>
<dbReference type="SUPFAM" id="SSF46894">
    <property type="entry name" value="C-terminal effector domain of the bipartite response regulators"/>
    <property type="match status" value="1"/>
</dbReference>
<proteinExistence type="predicted"/>
<feature type="modified residue" description="4-aspartylphosphate" evidence="5">
    <location>
        <position position="56"/>
    </location>
</feature>
<evidence type="ECO:0000313" key="9">
    <source>
        <dbReference type="Proteomes" id="UP001216579"/>
    </source>
</evidence>
<protein>
    <submittedName>
        <fullName evidence="8">Response regulator transcription factor</fullName>
    </submittedName>
</protein>
<dbReference type="RefSeq" id="WP_276091899.1">
    <property type="nucleotide sequence ID" value="NZ_JARJBC010000001.1"/>
</dbReference>
<keyword evidence="9" id="KW-1185">Reference proteome</keyword>
<reference evidence="8 9" key="1">
    <citation type="submission" date="2023-03" db="EMBL/GenBank/DDBJ databases">
        <title>Draft genome sequence of Streptomyces sp. RB6PN23 isolated from peat swamp forest in Thailand.</title>
        <authorList>
            <person name="Klaysubun C."/>
            <person name="Duangmal K."/>
        </authorList>
    </citation>
    <scope>NUCLEOTIDE SEQUENCE [LARGE SCALE GENOMIC DNA]</scope>
    <source>
        <strain evidence="8 9">RB6PN23</strain>
    </source>
</reference>
<sequence>MDEQRARVLVGEDHPVYREGVVRALRAYVAVVADVADGVQALAGVRQLRPDVAVLDYRMPGLDGRQVARAIRREELPTRVLILTALDDSALVYGALQDGVSGYLIKEAEPYEITEAVLACARDETVRPRSLTSDLIHETRQRADHMSPALSAREHQVLRMIAEGKSVPQISKEIFLAPTTIKSHVQRIYEKLGVSTRGAVVAEAMRRGLLE</sequence>
<dbReference type="PANTHER" id="PTHR43214">
    <property type="entry name" value="TWO-COMPONENT RESPONSE REGULATOR"/>
    <property type="match status" value="1"/>
</dbReference>
<keyword evidence="2" id="KW-0805">Transcription regulation</keyword>
<dbReference type="SUPFAM" id="SSF52172">
    <property type="entry name" value="CheY-like"/>
    <property type="match status" value="1"/>
</dbReference>
<dbReference type="EMBL" id="JARJBC010000001">
    <property type="protein sequence ID" value="MDF3288050.1"/>
    <property type="molecule type" value="Genomic_DNA"/>
</dbReference>
<dbReference type="PROSITE" id="PS50110">
    <property type="entry name" value="RESPONSE_REGULATORY"/>
    <property type="match status" value="1"/>
</dbReference>
<dbReference type="SMART" id="SM00421">
    <property type="entry name" value="HTH_LUXR"/>
    <property type="match status" value="1"/>
</dbReference>
<evidence type="ECO:0000256" key="5">
    <source>
        <dbReference type="PROSITE-ProRule" id="PRU00169"/>
    </source>
</evidence>
<dbReference type="InterPro" id="IPR058245">
    <property type="entry name" value="NreC/VraR/RcsB-like_REC"/>
</dbReference>
<dbReference type="InterPro" id="IPR001789">
    <property type="entry name" value="Sig_transdc_resp-reg_receiver"/>
</dbReference>
<dbReference type="Proteomes" id="UP001216579">
    <property type="component" value="Unassembled WGS sequence"/>
</dbReference>